<name>A0A843WSL5_COLES</name>
<evidence type="ECO:0000259" key="5">
    <source>
        <dbReference type="SMART" id="SM00385"/>
    </source>
</evidence>
<dbReference type="GO" id="GO:0016538">
    <property type="term" value="F:cyclin-dependent protein serine/threonine kinase regulator activity"/>
    <property type="evidence" value="ECO:0007669"/>
    <property type="project" value="InterPro"/>
</dbReference>
<dbReference type="Pfam" id="PF00134">
    <property type="entry name" value="Cyclin_N"/>
    <property type="match status" value="1"/>
</dbReference>
<feature type="region of interest" description="Disordered" evidence="4">
    <location>
        <begin position="405"/>
        <end position="426"/>
    </location>
</feature>
<organism evidence="6 7">
    <name type="scientific">Colocasia esculenta</name>
    <name type="common">Wild taro</name>
    <name type="synonym">Arum esculentum</name>
    <dbReference type="NCBI Taxonomy" id="4460"/>
    <lineage>
        <taxon>Eukaryota</taxon>
        <taxon>Viridiplantae</taxon>
        <taxon>Streptophyta</taxon>
        <taxon>Embryophyta</taxon>
        <taxon>Tracheophyta</taxon>
        <taxon>Spermatophyta</taxon>
        <taxon>Magnoliopsida</taxon>
        <taxon>Liliopsida</taxon>
        <taxon>Araceae</taxon>
        <taxon>Aroideae</taxon>
        <taxon>Colocasieae</taxon>
        <taxon>Colocasia</taxon>
    </lineage>
</organism>
<dbReference type="Proteomes" id="UP000652761">
    <property type="component" value="Unassembled WGS sequence"/>
</dbReference>
<evidence type="ECO:0000256" key="1">
    <source>
        <dbReference type="ARBA" id="ARBA00023127"/>
    </source>
</evidence>
<keyword evidence="7" id="KW-1185">Reference proteome</keyword>
<dbReference type="FunFam" id="1.10.472.10:FF:000081">
    <property type="entry name" value="Cyclin family protein"/>
    <property type="match status" value="1"/>
</dbReference>
<proteinExistence type="inferred from homology"/>
<dbReference type="SMART" id="SM00385">
    <property type="entry name" value="CYCLIN"/>
    <property type="match status" value="2"/>
</dbReference>
<dbReference type="InterPro" id="IPR043198">
    <property type="entry name" value="Cyclin/Ssn8"/>
</dbReference>
<evidence type="ECO:0000313" key="6">
    <source>
        <dbReference type="EMBL" id="MQM13059.1"/>
    </source>
</evidence>
<evidence type="ECO:0000313" key="7">
    <source>
        <dbReference type="Proteomes" id="UP000652761"/>
    </source>
</evidence>
<dbReference type="InterPro" id="IPR006671">
    <property type="entry name" value="Cyclin_N"/>
</dbReference>
<dbReference type="PANTHER" id="PTHR10026">
    <property type="entry name" value="CYCLIN"/>
    <property type="match status" value="1"/>
</dbReference>
<comment type="similarity">
    <text evidence="2">Belongs to the cyclin family. Cyclin T subfamily.</text>
</comment>
<reference evidence="6" key="1">
    <citation type="submission" date="2017-07" db="EMBL/GenBank/DDBJ databases">
        <title>Taro Niue Genome Assembly and Annotation.</title>
        <authorList>
            <person name="Atibalentja N."/>
            <person name="Keating K."/>
            <person name="Fields C.J."/>
        </authorList>
    </citation>
    <scope>NUCLEOTIDE SEQUENCE</scope>
    <source>
        <strain evidence="6">Niue_2</strain>
        <tissue evidence="6">Leaf</tissue>
    </source>
</reference>
<sequence>MAMIGSQACRGPDGLLEVPQDRSKWYFSKKEIEVDSPSRKDGIDLMKENQLRAQYCSFLKELGMKLGMPQLTIATAMMFCHRFYLRQSHAKNDWQTMATVCLFLASKVEEPPCSLSKVITAAYEMIHRKDPTAVKRIQSKDVYEKQKDIITTGERMLLATIEFDLDILHPYKPLFAASKKLGIVENGVLRVAWNFVNDWLRTTLCLQYKPHYVAAGSIYFAAKLCKVKLPAEKDLVWWREFDVMPQLFEEAKQQMMELFGCKQSPVAPCTKRKETPAPLEIHKEASCSPESCVLSRPGSAGSAGHDLHMEAGEAAMLWTACKDEARSHVDHKLSISLNPAGVQSVSLQLRTQDSESLNDVLDRERTPTFGNVQECKGQDQITSRPGWNSKGITNTDRERIRATLKRRRQEREVSRVKAPDSSSEDAWIERELESELDLVREPTRKKPSLSEDACWLERV</sequence>
<dbReference type="InterPro" id="IPR013763">
    <property type="entry name" value="Cyclin-like_dom"/>
</dbReference>
<gene>
    <name evidence="6" type="ORF">Taro_045981</name>
</gene>
<dbReference type="InterPro" id="IPR036915">
    <property type="entry name" value="Cyclin-like_sf"/>
</dbReference>
<evidence type="ECO:0000256" key="2">
    <source>
        <dbReference type="ARBA" id="ARBA00061204"/>
    </source>
</evidence>
<comment type="caution">
    <text evidence="6">The sequence shown here is derived from an EMBL/GenBank/DDBJ whole genome shotgun (WGS) entry which is preliminary data.</text>
</comment>
<feature type="domain" description="Cyclin-like" evidence="5">
    <location>
        <begin position="57"/>
        <end position="159"/>
    </location>
</feature>
<keyword evidence="1 3" id="KW-0195">Cyclin</keyword>
<feature type="domain" description="Cyclin-like" evidence="5">
    <location>
        <begin position="172"/>
        <end position="260"/>
    </location>
</feature>
<evidence type="ECO:0000256" key="3">
    <source>
        <dbReference type="RuleBase" id="RU000383"/>
    </source>
</evidence>
<protein>
    <recommendedName>
        <fullName evidence="5">Cyclin-like domain-containing protein</fullName>
    </recommendedName>
</protein>
<dbReference type="EMBL" id="NMUH01005544">
    <property type="protein sequence ID" value="MQM13059.1"/>
    <property type="molecule type" value="Genomic_DNA"/>
</dbReference>
<feature type="compositionally biased region" description="Basic and acidic residues" evidence="4">
    <location>
        <begin position="409"/>
        <end position="418"/>
    </location>
</feature>
<accession>A0A843WSL5</accession>
<dbReference type="AlphaFoldDB" id="A0A843WSL5"/>
<dbReference type="SUPFAM" id="SSF47954">
    <property type="entry name" value="Cyclin-like"/>
    <property type="match status" value="2"/>
</dbReference>
<dbReference type="Gene3D" id="1.10.472.10">
    <property type="entry name" value="Cyclin-like"/>
    <property type="match status" value="2"/>
</dbReference>
<dbReference type="OrthoDB" id="10264655at2759"/>
<evidence type="ECO:0000256" key="4">
    <source>
        <dbReference type="SAM" id="MobiDB-lite"/>
    </source>
</evidence>
<dbReference type="GO" id="GO:0006357">
    <property type="term" value="P:regulation of transcription by RNA polymerase II"/>
    <property type="evidence" value="ECO:0007669"/>
    <property type="project" value="InterPro"/>
</dbReference>